<evidence type="ECO:0000256" key="1">
    <source>
        <dbReference type="SAM" id="SignalP"/>
    </source>
</evidence>
<name>A0ABS7S2P1_9ENTR</name>
<evidence type="ECO:0000313" key="3">
    <source>
        <dbReference type="Proteomes" id="UP000706580"/>
    </source>
</evidence>
<feature type="non-terminal residue" evidence="2">
    <location>
        <position position="250"/>
    </location>
</feature>
<reference evidence="2 3" key="1">
    <citation type="submission" date="2020-11" db="EMBL/GenBank/DDBJ databases">
        <title>Draft Genome of Enterobacter sp. strain EMC7.</title>
        <authorList>
            <person name="Barman P."/>
            <person name="Sinha S."/>
            <person name="Sen S."/>
            <person name="Chakraborty R."/>
        </authorList>
    </citation>
    <scope>NUCLEOTIDE SEQUENCE [LARGE SCALE GENOMIC DNA]</scope>
    <source>
        <strain evidence="2 3">EMC7</strain>
    </source>
</reference>
<gene>
    <name evidence="2" type="ORF">ITX56_17750</name>
</gene>
<proteinExistence type="predicted"/>
<feature type="signal peptide" evidence="1">
    <location>
        <begin position="1"/>
        <end position="20"/>
    </location>
</feature>
<evidence type="ECO:0000313" key="2">
    <source>
        <dbReference type="EMBL" id="MBZ0059613.1"/>
    </source>
</evidence>
<organism evidence="2 3">
    <name type="scientific">Leclercia barmai</name>
    <dbReference type="NCBI Taxonomy" id="2785629"/>
    <lineage>
        <taxon>Bacteria</taxon>
        <taxon>Pseudomonadati</taxon>
        <taxon>Pseudomonadota</taxon>
        <taxon>Gammaproteobacteria</taxon>
        <taxon>Enterobacterales</taxon>
        <taxon>Enterobacteriaceae</taxon>
        <taxon>Leclercia</taxon>
    </lineage>
</organism>
<accession>A0ABS7S2P1</accession>
<dbReference type="EMBL" id="JADMNK010000010">
    <property type="protein sequence ID" value="MBZ0059613.1"/>
    <property type="molecule type" value="Genomic_DNA"/>
</dbReference>
<dbReference type="Proteomes" id="UP000706580">
    <property type="component" value="Unassembled WGS sequence"/>
</dbReference>
<keyword evidence="1" id="KW-0732">Signal</keyword>
<sequence>MKQNVIAALVLSALTAPAFATPVSNAQQAVDKAQATFDKATGAEKDYAGRKLQQALDRLQNLSIEAAVRDAAHRITAVPAPALAPEAVPAAPIATPTKTPEATPAAIPTKLIAPTVVTQSTPFKSPSAPAAQLVPQIPTAVAQATPTKVPTFVKPEYVAPKAPVQQTPAKAPSAPVINTPDPLTKAGYVAPASKAPNAPVISAPAPLTKATSATPAPLTKAAYAAPVAPSHLTEQATPAKASDVVAPATL</sequence>
<keyword evidence="3" id="KW-1185">Reference proteome</keyword>
<feature type="chain" id="PRO_5045444669" evidence="1">
    <location>
        <begin position="21"/>
        <end position="250"/>
    </location>
</feature>
<protein>
    <submittedName>
        <fullName evidence="2">Uncharacterized protein</fullName>
    </submittedName>
</protein>
<comment type="caution">
    <text evidence="2">The sequence shown here is derived from an EMBL/GenBank/DDBJ whole genome shotgun (WGS) entry which is preliminary data.</text>
</comment>